<dbReference type="InterPro" id="IPR005828">
    <property type="entry name" value="MFS_sugar_transport-like"/>
</dbReference>
<keyword evidence="7 8" id="KW-0472">Membrane</keyword>
<dbReference type="InterPro" id="IPR050549">
    <property type="entry name" value="MFS_Trehalose_Transporter"/>
</dbReference>
<evidence type="ECO:0000256" key="5">
    <source>
        <dbReference type="ARBA" id="ARBA00022692"/>
    </source>
</evidence>
<evidence type="ECO:0000256" key="8">
    <source>
        <dbReference type="SAM" id="Phobius"/>
    </source>
</evidence>
<dbReference type="PROSITE" id="PS50850">
    <property type="entry name" value="MFS"/>
    <property type="match status" value="1"/>
</dbReference>
<dbReference type="Pfam" id="PF00083">
    <property type="entry name" value="Sugar_tr"/>
    <property type="match status" value="1"/>
</dbReference>
<dbReference type="AlphaFoldDB" id="A0A7R9BV20"/>
<evidence type="ECO:0000256" key="3">
    <source>
        <dbReference type="ARBA" id="ARBA00022475"/>
    </source>
</evidence>
<feature type="transmembrane region" description="Helical" evidence="8">
    <location>
        <begin position="312"/>
        <end position="333"/>
    </location>
</feature>
<feature type="transmembrane region" description="Helical" evidence="8">
    <location>
        <begin position="73"/>
        <end position="95"/>
    </location>
</feature>
<proteinExistence type="predicted"/>
<dbReference type="SUPFAM" id="SSF103473">
    <property type="entry name" value="MFS general substrate transporter"/>
    <property type="match status" value="1"/>
</dbReference>
<feature type="transmembrane region" description="Helical" evidence="8">
    <location>
        <begin position="176"/>
        <end position="202"/>
    </location>
</feature>
<dbReference type="EMBL" id="OA885506">
    <property type="protein sequence ID" value="CAD7282100.1"/>
    <property type="molecule type" value="Genomic_DNA"/>
</dbReference>
<dbReference type="OrthoDB" id="6339427at2759"/>
<evidence type="ECO:0000313" key="11">
    <source>
        <dbReference type="Proteomes" id="UP000678499"/>
    </source>
</evidence>
<dbReference type="PANTHER" id="PTHR48021">
    <property type="match status" value="1"/>
</dbReference>
<evidence type="ECO:0000256" key="2">
    <source>
        <dbReference type="ARBA" id="ARBA00022448"/>
    </source>
</evidence>
<evidence type="ECO:0000256" key="4">
    <source>
        <dbReference type="ARBA" id="ARBA00022597"/>
    </source>
</evidence>
<feature type="transmembrane region" description="Helical" evidence="8">
    <location>
        <begin position="242"/>
        <end position="264"/>
    </location>
</feature>
<keyword evidence="6 8" id="KW-1133">Transmembrane helix</keyword>
<dbReference type="Proteomes" id="UP000678499">
    <property type="component" value="Unassembled WGS sequence"/>
</dbReference>
<keyword evidence="3" id="KW-1003">Cell membrane</keyword>
<keyword evidence="2" id="KW-0813">Transport</keyword>
<dbReference type="FunFam" id="1.20.1250.20:FF:000218">
    <property type="entry name" value="facilitated trehalose transporter Tret1"/>
    <property type="match status" value="1"/>
</dbReference>
<keyword evidence="4" id="KW-0762">Sugar transport</keyword>
<dbReference type="InterPro" id="IPR005829">
    <property type="entry name" value="Sugar_transporter_CS"/>
</dbReference>
<organism evidence="10">
    <name type="scientific">Notodromas monacha</name>
    <dbReference type="NCBI Taxonomy" id="399045"/>
    <lineage>
        <taxon>Eukaryota</taxon>
        <taxon>Metazoa</taxon>
        <taxon>Ecdysozoa</taxon>
        <taxon>Arthropoda</taxon>
        <taxon>Crustacea</taxon>
        <taxon>Oligostraca</taxon>
        <taxon>Ostracoda</taxon>
        <taxon>Podocopa</taxon>
        <taxon>Podocopida</taxon>
        <taxon>Cypridocopina</taxon>
        <taxon>Cypridoidea</taxon>
        <taxon>Cyprididae</taxon>
        <taxon>Notodromas</taxon>
    </lineage>
</organism>
<keyword evidence="5 8" id="KW-0812">Transmembrane</keyword>
<feature type="domain" description="Major facilitator superfamily (MFS) profile" evidence="9">
    <location>
        <begin position="1"/>
        <end position="367"/>
    </location>
</feature>
<feature type="transmembrane region" description="Helical" evidence="8">
    <location>
        <begin position="276"/>
        <end position="300"/>
    </location>
</feature>
<reference evidence="10" key="1">
    <citation type="submission" date="2020-11" db="EMBL/GenBank/DDBJ databases">
        <authorList>
            <person name="Tran Van P."/>
        </authorList>
    </citation>
    <scope>NUCLEOTIDE SEQUENCE</scope>
</reference>
<gene>
    <name evidence="10" type="ORF">NMOB1V02_LOCUS9732</name>
</gene>
<feature type="transmembrane region" description="Helical" evidence="8">
    <location>
        <begin position="101"/>
        <end position="121"/>
    </location>
</feature>
<evidence type="ECO:0000313" key="10">
    <source>
        <dbReference type="EMBL" id="CAD7282100.1"/>
    </source>
</evidence>
<feature type="transmembrane region" description="Helical" evidence="8">
    <location>
        <begin position="9"/>
        <end position="27"/>
    </location>
</feature>
<keyword evidence="11" id="KW-1185">Reference proteome</keyword>
<dbReference type="InterPro" id="IPR020846">
    <property type="entry name" value="MFS_dom"/>
</dbReference>
<evidence type="ECO:0000256" key="7">
    <source>
        <dbReference type="ARBA" id="ARBA00023136"/>
    </source>
</evidence>
<evidence type="ECO:0000256" key="1">
    <source>
        <dbReference type="ARBA" id="ARBA00004651"/>
    </source>
</evidence>
<comment type="subcellular location">
    <subcellularLocation>
        <location evidence="1">Cell membrane</location>
        <topology evidence="1">Multi-pass membrane protein</topology>
    </subcellularLocation>
</comment>
<dbReference type="InterPro" id="IPR036259">
    <property type="entry name" value="MFS_trans_sf"/>
</dbReference>
<accession>A0A7R9BV20</accession>
<dbReference type="GO" id="GO:0005886">
    <property type="term" value="C:plasma membrane"/>
    <property type="evidence" value="ECO:0007669"/>
    <property type="project" value="UniProtKB-SubCell"/>
</dbReference>
<evidence type="ECO:0000256" key="6">
    <source>
        <dbReference type="ARBA" id="ARBA00022989"/>
    </source>
</evidence>
<sequence>MTAVCGPKSILTIILLPTIASWLMVALGNTCTLFFISRTILGICGGIAMPIGQTYLAEISSPKTRGFISSTSILAAMTFGLLESIAACLVSWRALAWTNAALVMLHLPFAFFSPESPVWLLKNDADEAAKRGLQFIRRTKHVDAELKDIKSHISDTEEQAAGNSSDLLHWTYLKPVLLLLVFMALRQFSGAFVVISYTVIIFESVGHGILDPKVSTVILYSVQLLLNLMSNGLTDTIGRKKLIIASSLIMTASHISFGTFYYLNELDFSKMRPYNWVPLISLIGFFVGFSIGFASIPFVFMTELLPLRIRSCGSSLISFWNNILSFIVVQFYHRMKTEMTDAGLFWFYGSVCLFAALFCALCLPETKGICLRQLERELSKKSTSTLTS</sequence>
<dbReference type="Gene3D" id="1.20.1250.20">
    <property type="entry name" value="MFS general substrate transporter like domains"/>
    <property type="match status" value="1"/>
</dbReference>
<dbReference type="GO" id="GO:0022857">
    <property type="term" value="F:transmembrane transporter activity"/>
    <property type="evidence" value="ECO:0007669"/>
    <property type="project" value="InterPro"/>
</dbReference>
<dbReference type="EMBL" id="CAJPEX010003469">
    <property type="protein sequence ID" value="CAG0922252.1"/>
    <property type="molecule type" value="Genomic_DNA"/>
</dbReference>
<dbReference type="PROSITE" id="PS00217">
    <property type="entry name" value="SUGAR_TRANSPORT_2"/>
    <property type="match status" value="1"/>
</dbReference>
<dbReference type="PANTHER" id="PTHR48021:SF1">
    <property type="entry name" value="GH07001P-RELATED"/>
    <property type="match status" value="1"/>
</dbReference>
<feature type="transmembrane region" description="Helical" evidence="8">
    <location>
        <begin position="33"/>
        <end position="52"/>
    </location>
</feature>
<name>A0A7R9BV20_9CRUS</name>
<protein>
    <recommendedName>
        <fullName evidence="9">Major facilitator superfamily (MFS) profile domain-containing protein</fullName>
    </recommendedName>
</protein>
<feature type="transmembrane region" description="Helical" evidence="8">
    <location>
        <begin position="345"/>
        <end position="363"/>
    </location>
</feature>
<evidence type="ECO:0000259" key="9">
    <source>
        <dbReference type="PROSITE" id="PS50850"/>
    </source>
</evidence>